<dbReference type="RefSeq" id="XP_018736337.1">
    <property type="nucleotide sequence ID" value="XM_018881906.1"/>
</dbReference>
<dbReference type="PANTHER" id="PTHR12059">
    <property type="entry name" value="RIBOSOMAL PROTEIN L23-RELATED"/>
    <property type="match status" value="1"/>
</dbReference>
<dbReference type="Pfam" id="PF00276">
    <property type="entry name" value="Ribosomal_L23"/>
    <property type="match status" value="1"/>
</dbReference>
<dbReference type="GeneID" id="30036984"/>
<evidence type="ECO:0000256" key="3">
    <source>
        <dbReference type="ARBA" id="ARBA00023274"/>
    </source>
</evidence>
<keyword evidence="2 6" id="KW-0689">Ribosomal protein</keyword>
<evidence type="ECO:0000256" key="5">
    <source>
        <dbReference type="SAM" id="MobiDB-lite"/>
    </source>
</evidence>
<feature type="region of interest" description="Disordered" evidence="5">
    <location>
        <begin position="1"/>
        <end position="45"/>
    </location>
</feature>
<dbReference type="PANTHER" id="PTHR12059:SF5">
    <property type="entry name" value="LARGE RIBOSOMAL SUBUNIT PROTEIN UL23M"/>
    <property type="match status" value="1"/>
</dbReference>
<dbReference type="Proteomes" id="UP000189580">
    <property type="component" value="Chromosome d"/>
</dbReference>
<comment type="similarity">
    <text evidence="1">Belongs to the universal ribosomal protein uL23 family.</text>
</comment>
<keyword evidence="7" id="KW-1185">Reference proteome</keyword>
<dbReference type="AlphaFoldDB" id="A0A167EB71"/>
<dbReference type="FunFam" id="3.30.70.330:FF:000614">
    <property type="entry name" value="Mrp20p"/>
    <property type="match status" value="1"/>
</dbReference>
<dbReference type="InterPro" id="IPR013025">
    <property type="entry name" value="Ribosomal_uL23-like"/>
</dbReference>
<dbReference type="GO" id="GO:0003735">
    <property type="term" value="F:structural constituent of ribosome"/>
    <property type="evidence" value="ECO:0007669"/>
    <property type="project" value="EnsemblFungi"/>
</dbReference>
<dbReference type="GO" id="GO:0032543">
    <property type="term" value="P:mitochondrial translation"/>
    <property type="evidence" value="ECO:0007669"/>
    <property type="project" value="EnsemblFungi"/>
</dbReference>
<dbReference type="InterPro" id="IPR012677">
    <property type="entry name" value="Nucleotide-bd_a/b_plait_sf"/>
</dbReference>
<keyword evidence="3" id="KW-0687">Ribonucleoprotein</keyword>
<evidence type="ECO:0000313" key="7">
    <source>
        <dbReference type="Proteomes" id="UP000189580"/>
    </source>
</evidence>
<dbReference type="OrthoDB" id="275582at2759"/>
<dbReference type="SUPFAM" id="SSF54189">
    <property type="entry name" value="Ribosomal proteins S24e, L23 and L15e"/>
    <property type="match status" value="1"/>
</dbReference>
<dbReference type="Gene3D" id="3.30.70.330">
    <property type="match status" value="1"/>
</dbReference>
<evidence type="ECO:0000256" key="4">
    <source>
        <dbReference type="ARBA" id="ARBA00039977"/>
    </source>
</evidence>
<gene>
    <name evidence="6" type="primary">MRP20</name>
    <name evidence="6" type="ORF">AWJ20_4811</name>
</gene>
<evidence type="ECO:0000313" key="6">
    <source>
        <dbReference type="EMBL" id="ANB13860.1"/>
    </source>
</evidence>
<evidence type="ECO:0000256" key="1">
    <source>
        <dbReference type="ARBA" id="ARBA00006700"/>
    </source>
</evidence>
<reference evidence="6 7" key="1">
    <citation type="submission" date="2016-02" db="EMBL/GenBank/DDBJ databases">
        <title>Complete genome sequence and transcriptome regulation of the pentose utilising yeast Sugiyamaella lignohabitans.</title>
        <authorList>
            <person name="Bellasio M."/>
            <person name="Peymann A."/>
            <person name="Valli M."/>
            <person name="Sipitzky M."/>
            <person name="Graf A."/>
            <person name="Sauer M."/>
            <person name="Marx H."/>
            <person name="Mattanovich D."/>
        </authorList>
    </citation>
    <scope>NUCLEOTIDE SEQUENCE [LARGE SCALE GENOMIC DNA]</scope>
    <source>
        <strain evidence="6 7">CBS 10342</strain>
    </source>
</reference>
<dbReference type="InterPro" id="IPR012678">
    <property type="entry name" value="Ribosomal_uL23/eL15/eS24_sf"/>
</dbReference>
<proteinExistence type="inferred from homology"/>
<dbReference type="GO" id="GO:0005762">
    <property type="term" value="C:mitochondrial large ribosomal subunit"/>
    <property type="evidence" value="ECO:0007669"/>
    <property type="project" value="EnsemblFungi"/>
</dbReference>
<name>A0A167EB71_9ASCO</name>
<dbReference type="KEGG" id="slb:AWJ20_4811"/>
<organism evidence="6 7">
    <name type="scientific">Sugiyamaella lignohabitans</name>
    <dbReference type="NCBI Taxonomy" id="796027"/>
    <lineage>
        <taxon>Eukaryota</taxon>
        <taxon>Fungi</taxon>
        <taxon>Dikarya</taxon>
        <taxon>Ascomycota</taxon>
        <taxon>Saccharomycotina</taxon>
        <taxon>Dipodascomycetes</taxon>
        <taxon>Dipodascales</taxon>
        <taxon>Trichomonascaceae</taxon>
        <taxon>Sugiyamaella</taxon>
    </lineage>
</organism>
<accession>A0A167EB71</accession>
<feature type="compositionally biased region" description="Basic residues" evidence="5">
    <location>
        <begin position="1"/>
        <end position="14"/>
    </location>
</feature>
<sequence>MPRRIPKSIKRSSRAKPPTPYIPKQVKFPLSKKAQAKPTPKGPSYSERIFNKLQESIEGDGPHFPVGGREVYFPHAKVVLVRPSAKHTPYQAKFVVPRYFNKLDLRDYLYHVYGLKALNITTQLLWARWKRDAPGKPRYRTPQVKKMTIEMADPFVWPKPTTLQEIRKHYNVNFIKELHKYGEDANRFGSDKLKPPRAFGGIAGPYVPPASPFLPKQITRQMLKKKKVAEVQALRQKDVDMVKNFLRL</sequence>
<protein>
    <recommendedName>
        <fullName evidence="4">Large ribosomal subunit protein uL23m</fullName>
    </recommendedName>
</protein>
<dbReference type="EMBL" id="CP014502">
    <property type="protein sequence ID" value="ANB13860.1"/>
    <property type="molecule type" value="Genomic_DNA"/>
</dbReference>
<evidence type="ECO:0000256" key="2">
    <source>
        <dbReference type="ARBA" id="ARBA00022980"/>
    </source>
</evidence>